<sequence>MERIGSALLTGFGLVWWLAGTSAVGEPLWPVAALAGCALAAGVWRTGRGRGKPGTAPPPDVRRRFVWVNALQWLAIAVVAFGASKAGVPELIPALVAVVVGVHFLPLATLFGQRRFHLTGALLVVAGVAGAAIGLVGAPASAVQMTVGFAAAIILWGTASLGLPEMGQDTDRPEAEPTGTP</sequence>
<keyword evidence="1" id="KW-1133">Transmembrane helix</keyword>
<feature type="transmembrane region" description="Helical" evidence="1">
    <location>
        <begin position="65"/>
        <end position="85"/>
    </location>
</feature>
<accession>A0A4Y3VNU3</accession>
<dbReference type="EMBL" id="BJND01000055">
    <property type="protein sequence ID" value="GEC08604.1"/>
    <property type="molecule type" value="Genomic_DNA"/>
</dbReference>
<dbReference type="Proteomes" id="UP000317881">
    <property type="component" value="Unassembled WGS sequence"/>
</dbReference>
<feature type="transmembrane region" description="Helical" evidence="1">
    <location>
        <begin position="91"/>
        <end position="111"/>
    </location>
</feature>
<keyword evidence="1" id="KW-0472">Membrane</keyword>
<feature type="transmembrane region" description="Helical" evidence="1">
    <location>
        <begin position="27"/>
        <end position="44"/>
    </location>
</feature>
<dbReference type="RefSeq" id="WP_174864751.1">
    <property type="nucleotide sequence ID" value="NZ_BJND01000055.1"/>
</dbReference>
<organism evidence="2 3">
    <name type="scientific">Streptomyces spinoverrucosus</name>
    <dbReference type="NCBI Taxonomy" id="284043"/>
    <lineage>
        <taxon>Bacteria</taxon>
        <taxon>Bacillati</taxon>
        <taxon>Actinomycetota</taxon>
        <taxon>Actinomycetes</taxon>
        <taxon>Kitasatosporales</taxon>
        <taxon>Streptomycetaceae</taxon>
        <taxon>Streptomyces</taxon>
    </lineage>
</organism>
<evidence type="ECO:0000313" key="3">
    <source>
        <dbReference type="Proteomes" id="UP000317881"/>
    </source>
</evidence>
<evidence type="ECO:0000313" key="2">
    <source>
        <dbReference type="EMBL" id="GEC08604.1"/>
    </source>
</evidence>
<proteinExistence type="predicted"/>
<name>A0A4Y3VNU3_9ACTN</name>
<protein>
    <submittedName>
        <fullName evidence="2">Uncharacterized protein</fullName>
    </submittedName>
</protein>
<feature type="transmembrane region" description="Helical" evidence="1">
    <location>
        <begin position="142"/>
        <end position="163"/>
    </location>
</feature>
<feature type="transmembrane region" description="Helical" evidence="1">
    <location>
        <begin position="118"/>
        <end position="136"/>
    </location>
</feature>
<gene>
    <name evidence="2" type="ORF">SSP24_62590</name>
</gene>
<comment type="caution">
    <text evidence="2">The sequence shown here is derived from an EMBL/GenBank/DDBJ whole genome shotgun (WGS) entry which is preliminary data.</text>
</comment>
<keyword evidence="1" id="KW-0812">Transmembrane</keyword>
<dbReference type="AlphaFoldDB" id="A0A4Y3VNU3"/>
<evidence type="ECO:0000256" key="1">
    <source>
        <dbReference type="SAM" id="Phobius"/>
    </source>
</evidence>
<keyword evidence="3" id="KW-1185">Reference proteome</keyword>
<reference evidence="2 3" key="1">
    <citation type="submission" date="2019-06" db="EMBL/GenBank/DDBJ databases">
        <title>Whole genome shotgun sequence of Streptomyces spinoverrucosus NBRC 14228.</title>
        <authorList>
            <person name="Hosoyama A."/>
            <person name="Uohara A."/>
            <person name="Ohji S."/>
            <person name="Ichikawa N."/>
        </authorList>
    </citation>
    <scope>NUCLEOTIDE SEQUENCE [LARGE SCALE GENOMIC DNA]</scope>
    <source>
        <strain evidence="2 3">NBRC 14228</strain>
    </source>
</reference>